<dbReference type="Proteomes" id="UP000778578">
    <property type="component" value="Unassembled WGS sequence"/>
</dbReference>
<dbReference type="EMBL" id="JAINZZ010000046">
    <property type="protein sequence ID" value="MBY8881364.1"/>
    <property type="molecule type" value="Genomic_DNA"/>
</dbReference>
<sequence length="165" mass="17316">MSREEAVATAWRLHTSLAEWTGRIDAKASFALTIESALLAGVGAASSTGNGFGGLSGWWPRAELWCGVALLSLAALAAVLAVLPREGPPGGQRPGPDDFLFYGDLRRWTPQDLAERLGQADPLTALSAQIVTTSAIMWAKHRRVRQSLLLAVAGTGLLGLAVVTG</sequence>
<feature type="transmembrane region" description="Helical" evidence="8">
    <location>
        <begin position="62"/>
        <end position="83"/>
    </location>
</feature>
<proteinExistence type="predicted"/>
<accession>A0ABS7QDW8</accession>
<evidence type="ECO:0000256" key="5">
    <source>
        <dbReference type="ARBA" id="ARBA00022989"/>
    </source>
</evidence>
<keyword evidence="11" id="KW-1185">Reference proteome</keyword>
<reference evidence="10 11" key="1">
    <citation type="submission" date="2021-08" db="EMBL/GenBank/DDBJ databases">
        <title>WGS of actinomycetes from Thailand.</title>
        <authorList>
            <person name="Thawai C."/>
        </authorList>
    </citation>
    <scope>NUCLEOTIDE SEQUENCE [LARGE SCALE GENOMIC DNA]</scope>
    <source>
        <strain evidence="10 11">PLK6-54</strain>
    </source>
</reference>
<evidence type="ECO:0000256" key="8">
    <source>
        <dbReference type="SAM" id="Phobius"/>
    </source>
</evidence>
<evidence type="ECO:0000256" key="2">
    <source>
        <dbReference type="ARBA" id="ARBA00022475"/>
    </source>
</evidence>
<comment type="caution">
    <text evidence="10">The sequence shown here is derived from an EMBL/GenBank/DDBJ whole genome shotgun (WGS) entry which is preliminary data.</text>
</comment>
<evidence type="ECO:0000256" key="6">
    <source>
        <dbReference type="ARBA" id="ARBA00023118"/>
    </source>
</evidence>
<keyword evidence="4" id="KW-0547">Nucleotide-binding</keyword>
<evidence type="ECO:0000313" key="10">
    <source>
        <dbReference type="EMBL" id="MBY8881364.1"/>
    </source>
</evidence>
<keyword evidence="6" id="KW-0051">Antiviral defense</keyword>
<comment type="subcellular location">
    <subcellularLocation>
        <location evidence="1">Cell membrane</location>
    </subcellularLocation>
</comment>
<keyword evidence="2" id="KW-1003">Cell membrane</keyword>
<gene>
    <name evidence="10" type="ORF">K7862_27545</name>
</gene>
<feature type="transmembrane region" description="Helical" evidence="8">
    <location>
        <begin position="147"/>
        <end position="164"/>
    </location>
</feature>
<name>A0ABS7QDW8_9ACTN</name>
<feature type="domain" description="Pycsar effector protein" evidence="9">
    <location>
        <begin position="9"/>
        <end position="163"/>
    </location>
</feature>
<dbReference type="RefSeq" id="WP_222967241.1">
    <property type="nucleotide sequence ID" value="NZ_JAINZZ010000046.1"/>
</dbReference>
<keyword evidence="3 8" id="KW-0812">Transmembrane</keyword>
<protein>
    <submittedName>
        <fullName evidence="10">DUF5706 domain-containing protein</fullName>
    </submittedName>
</protein>
<dbReference type="InterPro" id="IPR043760">
    <property type="entry name" value="PycTM_dom"/>
</dbReference>
<organism evidence="10 11">
    <name type="scientific">Actinacidiphila acidipaludis</name>
    <dbReference type="NCBI Taxonomy" id="2873382"/>
    <lineage>
        <taxon>Bacteria</taxon>
        <taxon>Bacillati</taxon>
        <taxon>Actinomycetota</taxon>
        <taxon>Actinomycetes</taxon>
        <taxon>Kitasatosporales</taxon>
        <taxon>Streptomycetaceae</taxon>
        <taxon>Actinacidiphila</taxon>
    </lineage>
</organism>
<keyword evidence="7 8" id="KW-0472">Membrane</keyword>
<evidence type="ECO:0000313" key="11">
    <source>
        <dbReference type="Proteomes" id="UP000778578"/>
    </source>
</evidence>
<evidence type="ECO:0000256" key="1">
    <source>
        <dbReference type="ARBA" id="ARBA00004236"/>
    </source>
</evidence>
<evidence type="ECO:0000259" key="9">
    <source>
        <dbReference type="Pfam" id="PF18967"/>
    </source>
</evidence>
<evidence type="ECO:0000256" key="3">
    <source>
        <dbReference type="ARBA" id="ARBA00022692"/>
    </source>
</evidence>
<keyword evidence="5 8" id="KW-1133">Transmembrane helix</keyword>
<evidence type="ECO:0000256" key="4">
    <source>
        <dbReference type="ARBA" id="ARBA00022741"/>
    </source>
</evidence>
<dbReference type="Pfam" id="PF18967">
    <property type="entry name" value="PycTM"/>
    <property type="match status" value="1"/>
</dbReference>
<evidence type="ECO:0000256" key="7">
    <source>
        <dbReference type="ARBA" id="ARBA00023136"/>
    </source>
</evidence>